<feature type="compositionally biased region" description="Low complexity" evidence="1">
    <location>
        <begin position="383"/>
        <end position="402"/>
    </location>
</feature>
<keyword evidence="2" id="KW-0472">Membrane</keyword>
<feature type="compositionally biased region" description="Low complexity" evidence="1">
    <location>
        <begin position="48"/>
        <end position="64"/>
    </location>
</feature>
<protein>
    <submittedName>
        <fullName evidence="3">Uncharacterized protein</fullName>
    </submittedName>
</protein>
<dbReference type="AlphaFoldDB" id="D3B8D3"/>
<keyword evidence="4" id="KW-1185">Reference proteome</keyword>
<evidence type="ECO:0000256" key="2">
    <source>
        <dbReference type="SAM" id="Phobius"/>
    </source>
</evidence>
<keyword evidence="2" id="KW-1133">Transmembrane helix</keyword>
<gene>
    <name evidence="3" type="ORF">PPL_04725</name>
</gene>
<dbReference type="EMBL" id="ADBJ01000020">
    <property type="protein sequence ID" value="EFA82301.1"/>
    <property type="molecule type" value="Genomic_DNA"/>
</dbReference>
<evidence type="ECO:0000256" key="1">
    <source>
        <dbReference type="SAM" id="MobiDB-lite"/>
    </source>
</evidence>
<name>D3B8D3_HETP5</name>
<dbReference type="RefSeq" id="XP_020434418.1">
    <property type="nucleotide sequence ID" value="XM_020575623.1"/>
</dbReference>
<feature type="region of interest" description="Disordered" evidence="1">
    <location>
        <begin position="377"/>
        <end position="406"/>
    </location>
</feature>
<feature type="region of interest" description="Disordered" evidence="1">
    <location>
        <begin position="324"/>
        <end position="364"/>
    </location>
</feature>
<dbReference type="Proteomes" id="UP000001396">
    <property type="component" value="Unassembled WGS sequence"/>
</dbReference>
<comment type="caution">
    <text evidence="3">The sequence shown here is derived from an EMBL/GenBank/DDBJ whole genome shotgun (WGS) entry which is preliminary data.</text>
</comment>
<dbReference type="PANTHER" id="PTHR42264">
    <property type="entry name" value="EPHRIN_REC_LIKE DOMAIN-CONTAINING PROTEIN"/>
    <property type="match status" value="1"/>
</dbReference>
<organism evidence="3 4">
    <name type="scientific">Heterostelium pallidum (strain ATCC 26659 / Pp 5 / PN500)</name>
    <name type="common">Cellular slime mold</name>
    <name type="synonym">Polysphondylium pallidum</name>
    <dbReference type="NCBI Taxonomy" id="670386"/>
    <lineage>
        <taxon>Eukaryota</taxon>
        <taxon>Amoebozoa</taxon>
        <taxon>Evosea</taxon>
        <taxon>Eumycetozoa</taxon>
        <taxon>Dictyostelia</taxon>
        <taxon>Acytosteliales</taxon>
        <taxon>Acytosteliaceae</taxon>
        <taxon>Heterostelium</taxon>
    </lineage>
</organism>
<dbReference type="GeneID" id="31360212"/>
<proteinExistence type="predicted"/>
<feature type="transmembrane region" description="Helical" evidence="2">
    <location>
        <begin position="91"/>
        <end position="114"/>
    </location>
</feature>
<dbReference type="OMA" id="RWIEYLL"/>
<accession>D3B8D3</accession>
<dbReference type="InParanoid" id="D3B8D3"/>
<feature type="transmembrane region" description="Helical" evidence="2">
    <location>
        <begin position="421"/>
        <end position="445"/>
    </location>
</feature>
<feature type="transmembrane region" description="Helical" evidence="2">
    <location>
        <begin position="20"/>
        <end position="41"/>
    </location>
</feature>
<feature type="transmembrane region" description="Helical" evidence="2">
    <location>
        <begin position="231"/>
        <end position="254"/>
    </location>
</feature>
<feature type="region of interest" description="Disordered" evidence="1">
    <location>
        <begin position="48"/>
        <end position="69"/>
    </location>
</feature>
<keyword evidence="2" id="KW-0812">Transmembrane</keyword>
<feature type="transmembrane region" description="Helical" evidence="2">
    <location>
        <begin position="167"/>
        <end position="188"/>
    </location>
</feature>
<sequence>MSSTLRYLDVYPFRYQNGNELSSSLLIVLIILAIYFIYIKLVNNNSNNNRSSSSSSVSDNSNNDENSKEQQLKQLVTYNNKRMIIRELEKMFGAVGVIVLLWSVLEVTNVLRWIEYLLDEDITSTSIQSIESIAKSSNNIVDISITKQIELGQPIQINYTLLFNHRFIRLLSIITFTILIYTLQVIYYTSKSIKSIQQQYNLKEKHQQQQQQMIDISSLYKKEILNEYNSIFSYLTDIPWLFIFIVISLLWMVVRSYLQNVPIHPLSSPMSLDSRIFILHLLSLGSHFSLVIIFYFLYQTINYSSSASTSFSLKYNNNKEKINSISNSNSNNDKINMTDKQQPNNNNNNNNKEELKQEDNDENEQLYSDEVLTKKKKKKKVKQQQQQHQQIQSNNNNNNNDNDIIESSTTSKTIHFDQEGLLFIFQLIMIFQTIYVLFLICNMKLEPFTDFITKSILLIANLISIHYFQSKIFNYLPVCIFLTSFNKFTEKNK</sequence>
<reference evidence="3 4" key="1">
    <citation type="journal article" date="2011" name="Genome Res.">
        <title>Phylogeny-wide analysis of social amoeba genomes highlights ancient origins for complex intercellular communication.</title>
        <authorList>
            <person name="Heidel A.J."/>
            <person name="Lawal H.M."/>
            <person name="Felder M."/>
            <person name="Schilde C."/>
            <person name="Helps N.R."/>
            <person name="Tunggal B."/>
            <person name="Rivero F."/>
            <person name="John U."/>
            <person name="Schleicher M."/>
            <person name="Eichinger L."/>
            <person name="Platzer M."/>
            <person name="Noegel A.A."/>
            <person name="Schaap P."/>
            <person name="Gloeckner G."/>
        </authorList>
    </citation>
    <scope>NUCLEOTIDE SEQUENCE [LARGE SCALE GENOMIC DNA]</scope>
    <source>
        <strain evidence="4">ATCC 26659 / Pp 5 / PN500</strain>
    </source>
</reference>
<evidence type="ECO:0000313" key="4">
    <source>
        <dbReference type="Proteomes" id="UP000001396"/>
    </source>
</evidence>
<feature type="compositionally biased region" description="Low complexity" evidence="1">
    <location>
        <begin position="324"/>
        <end position="350"/>
    </location>
</feature>
<feature type="transmembrane region" description="Helical" evidence="2">
    <location>
        <begin position="274"/>
        <end position="298"/>
    </location>
</feature>
<evidence type="ECO:0000313" key="3">
    <source>
        <dbReference type="EMBL" id="EFA82301.1"/>
    </source>
</evidence>
<dbReference type="STRING" id="670386.D3B8D3"/>